<dbReference type="InterPro" id="IPR013210">
    <property type="entry name" value="LRR_N_plant-typ"/>
</dbReference>
<keyword evidence="3" id="KW-0812">Transmembrane</keyword>
<keyword evidence="9" id="KW-0325">Glycoprotein</keyword>
<keyword evidence="7" id="KW-0472">Membrane</keyword>
<keyword evidence="5" id="KW-0677">Repeat</keyword>
<evidence type="ECO:0000313" key="13">
    <source>
        <dbReference type="Proteomes" id="UP001054889"/>
    </source>
</evidence>
<evidence type="ECO:0000256" key="6">
    <source>
        <dbReference type="ARBA" id="ARBA00022989"/>
    </source>
</evidence>
<dbReference type="InterPro" id="IPR032675">
    <property type="entry name" value="LRR_dom_sf"/>
</dbReference>
<dbReference type="FunFam" id="3.80.10.10:FF:000129">
    <property type="entry name" value="Leucine-rich repeat receptor-like kinase"/>
    <property type="match status" value="1"/>
</dbReference>
<evidence type="ECO:0000256" key="5">
    <source>
        <dbReference type="ARBA" id="ARBA00022737"/>
    </source>
</evidence>
<evidence type="ECO:0000256" key="7">
    <source>
        <dbReference type="ARBA" id="ARBA00023136"/>
    </source>
</evidence>
<name>A0AAV5ELU2_ELECO</name>
<dbReference type="AlphaFoldDB" id="A0AAV5ELU2"/>
<evidence type="ECO:0000256" key="4">
    <source>
        <dbReference type="ARBA" id="ARBA00022729"/>
    </source>
</evidence>
<dbReference type="EMBL" id="BQKI01000076">
    <property type="protein sequence ID" value="GJN23660.1"/>
    <property type="molecule type" value="Genomic_DNA"/>
</dbReference>
<sequence length="435" mass="45727">MRSIAAAVAVASVLLAVAGGSVVTNRDDEHVLHVVAAALGPAGRSLNWDNCTRPCQDWEGVSCNANGSVVGISARGAGFNGTLLEDAHYLRELHHLDLRDNDITGPLPDVPFLNLKTLHLDCNAFTAVPAGLSAEREAASPTSTRSKPTTPPITGTLSAFLRNGTAYANLVHVSLARNRLTGPVPATFVSKKLEHLDLSDNLLTGTIDFVINFPNIKILRLDGNSFAGQLPDFQRLKKLEILLLGQNQLTGLVPPSLMQLPNLAAVTLADNLFQGPLPEFGPWVHNDVVLLLSVAAGFEFPASLAASWKGNSPCAGWMGVHCDKTGATITGINLCRHGLNGTIHPAIGGLRSLRAVLLSGNNLGGAVPATISRLADLLLLDVSDNQINGSIPRLPRGAVVWADQGNTAVALSSPPASLPTATIFFVLATFCYSLS</sequence>
<keyword evidence="6" id="KW-1133">Transmembrane helix</keyword>
<evidence type="ECO:0000256" key="3">
    <source>
        <dbReference type="ARBA" id="ARBA00022692"/>
    </source>
</evidence>
<dbReference type="PANTHER" id="PTHR47986:SF32">
    <property type="entry name" value="LEUCINE-RICH REPEAT-CONTAINING N-TERMINAL PLANT-TYPE DOMAIN-CONTAINING PROTEIN"/>
    <property type="match status" value="1"/>
</dbReference>
<reference evidence="12" key="1">
    <citation type="journal article" date="2018" name="DNA Res.">
        <title>Multiple hybrid de novo genome assembly of finger millet, an orphan allotetraploid crop.</title>
        <authorList>
            <person name="Hatakeyama M."/>
            <person name="Aluri S."/>
            <person name="Balachadran M.T."/>
            <person name="Sivarajan S.R."/>
            <person name="Patrignani A."/>
            <person name="Gruter S."/>
            <person name="Poveda L."/>
            <person name="Shimizu-Inatsugi R."/>
            <person name="Baeten J."/>
            <person name="Francoijs K.J."/>
            <person name="Nataraja K.N."/>
            <person name="Reddy Y.A.N."/>
            <person name="Phadnis S."/>
            <person name="Ravikumar R.L."/>
            <person name="Schlapbach R."/>
            <person name="Sreeman S.M."/>
            <person name="Shimizu K.K."/>
        </authorList>
    </citation>
    <scope>NUCLEOTIDE SEQUENCE</scope>
</reference>
<proteinExistence type="predicted"/>
<gene>
    <name evidence="12" type="primary">gb11326</name>
    <name evidence="12" type="ORF">PR202_gb11326</name>
</gene>
<feature type="chain" id="PRO_5043876276" description="Leucine-rich repeat-containing N-terminal plant-type domain-containing protein" evidence="10">
    <location>
        <begin position="21"/>
        <end position="435"/>
    </location>
</feature>
<dbReference type="Pfam" id="PF08263">
    <property type="entry name" value="LRRNT_2"/>
    <property type="match status" value="2"/>
</dbReference>
<feature type="domain" description="Leucine-rich repeat-containing N-terminal plant-type" evidence="11">
    <location>
        <begin position="27"/>
        <end position="64"/>
    </location>
</feature>
<feature type="domain" description="Leucine-rich repeat-containing N-terminal plant-type" evidence="11">
    <location>
        <begin position="286"/>
        <end position="323"/>
    </location>
</feature>
<evidence type="ECO:0000256" key="9">
    <source>
        <dbReference type="ARBA" id="ARBA00023180"/>
    </source>
</evidence>
<dbReference type="PANTHER" id="PTHR47986">
    <property type="entry name" value="OSJNBA0070M12.3 PROTEIN"/>
    <property type="match status" value="1"/>
</dbReference>
<comment type="subcellular location">
    <subcellularLocation>
        <location evidence="1">Membrane</location>
        <topology evidence="1">Single-pass membrane protein</topology>
    </subcellularLocation>
</comment>
<dbReference type="InterPro" id="IPR001611">
    <property type="entry name" value="Leu-rich_rpt"/>
</dbReference>
<dbReference type="Pfam" id="PF00560">
    <property type="entry name" value="LRR_1"/>
    <property type="match status" value="3"/>
</dbReference>
<feature type="signal peptide" evidence="10">
    <location>
        <begin position="1"/>
        <end position="20"/>
    </location>
</feature>
<comment type="caution">
    <text evidence="12">The sequence shown here is derived from an EMBL/GenBank/DDBJ whole genome shotgun (WGS) entry which is preliminary data.</text>
</comment>
<dbReference type="SUPFAM" id="SSF52058">
    <property type="entry name" value="L domain-like"/>
    <property type="match status" value="2"/>
</dbReference>
<dbReference type="Proteomes" id="UP001054889">
    <property type="component" value="Unassembled WGS sequence"/>
</dbReference>
<dbReference type="InterPro" id="IPR052422">
    <property type="entry name" value="Auxin_Ser/Thr_Kinase"/>
</dbReference>
<keyword evidence="13" id="KW-1185">Reference proteome</keyword>
<evidence type="ECO:0000256" key="2">
    <source>
        <dbReference type="ARBA" id="ARBA00022614"/>
    </source>
</evidence>
<evidence type="ECO:0000256" key="10">
    <source>
        <dbReference type="SAM" id="SignalP"/>
    </source>
</evidence>
<evidence type="ECO:0000259" key="11">
    <source>
        <dbReference type="Pfam" id="PF08263"/>
    </source>
</evidence>
<evidence type="ECO:0000256" key="8">
    <source>
        <dbReference type="ARBA" id="ARBA00023170"/>
    </source>
</evidence>
<keyword evidence="2" id="KW-0433">Leucine-rich repeat</keyword>
<keyword evidence="4 10" id="KW-0732">Signal</keyword>
<evidence type="ECO:0000256" key="1">
    <source>
        <dbReference type="ARBA" id="ARBA00004167"/>
    </source>
</evidence>
<accession>A0AAV5ELU2</accession>
<dbReference type="Gene3D" id="3.80.10.10">
    <property type="entry name" value="Ribonuclease Inhibitor"/>
    <property type="match status" value="3"/>
</dbReference>
<keyword evidence="8" id="KW-0675">Receptor</keyword>
<protein>
    <recommendedName>
        <fullName evidence="11">Leucine-rich repeat-containing N-terminal plant-type domain-containing protein</fullName>
    </recommendedName>
</protein>
<evidence type="ECO:0000313" key="12">
    <source>
        <dbReference type="EMBL" id="GJN23660.1"/>
    </source>
</evidence>
<dbReference type="PROSITE" id="PS51450">
    <property type="entry name" value="LRR"/>
    <property type="match status" value="1"/>
</dbReference>
<organism evidence="12 13">
    <name type="scientific">Eleusine coracana subsp. coracana</name>
    <dbReference type="NCBI Taxonomy" id="191504"/>
    <lineage>
        <taxon>Eukaryota</taxon>
        <taxon>Viridiplantae</taxon>
        <taxon>Streptophyta</taxon>
        <taxon>Embryophyta</taxon>
        <taxon>Tracheophyta</taxon>
        <taxon>Spermatophyta</taxon>
        <taxon>Magnoliopsida</taxon>
        <taxon>Liliopsida</taxon>
        <taxon>Poales</taxon>
        <taxon>Poaceae</taxon>
        <taxon>PACMAD clade</taxon>
        <taxon>Chloridoideae</taxon>
        <taxon>Cynodonteae</taxon>
        <taxon>Eleusininae</taxon>
        <taxon>Eleusine</taxon>
    </lineage>
</organism>
<dbReference type="GO" id="GO:0016020">
    <property type="term" value="C:membrane"/>
    <property type="evidence" value="ECO:0007669"/>
    <property type="project" value="UniProtKB-SubCell"/>
</dbReference>
<reference evidence="12" key="2">
    <citation type="submission" date="2021-12" db="EMBL/GenBank/DDBJ databases">
        <title>Resequencing data analysis of finger millet.</title>
        <authorList>
            <person name="Hatakeyama M."/>
            <person name="Aluri S."/>
            <person name="Balachadran M.T."/>
            <person name="Sivarajan S.R."/>
            <person name="Poveda L."/>
            <person name="Shimizu-Inatsugi R."/>
            <person name="Schlapbach R."/>
            <person name="Sreeman S.M."/>
            <person name="Shimizu K.K."/>
        </authorList>
    </citation>
    <scope>NUCLEOTIDE SEQUENCE</scope>
</reference>